<keyword evidence="2" id="KW-1185">Reference proteome</keyword>
<gene>
    <name evidence="1" type="ORF">QYF61_024325</name>
</gene>
<evidence type="ECO:0000313" key="2">
    <source>
        <dbReference type="Proteomes" id="UP001333110"/>
    </source>
</evidence>
<protein>
    <submittedName>
        <fullName evidence="1">Uncharacterized protein</fullName>
    </submittedName>
</protein>
<dbReference type="PANTHER" id="PTHR33332">
    <property type="entry name" value="REVERSE TRANSCRIPTASE DOMAIN-CONTAINING PROTEIN"/>
    <property type="match status" value="1"/>
</dbReference>
<name>A0AAN7N320_MYCAM</name>
<comment type="caution">
    <text evidence="1">The sequence shown here is derived from an EMBL/GenBank/DDBJ whole genome shotgun (WGS) entry which is preliminary data.</text>
</comment>
<proteinExistence type="predicted"/>
<dbReference type="AlphaFoldDB" id="A0AAN7N320"/>
<dbReference type="Proteomes" id="UP001333110">
    <property type="component" value="Unassembled WGS sequence"/>
</dbReference>
<evidence type="ECO:0000313" key="1">
    <source>
        <dbReference type="EMBL" id="KAK4807205.1"/>
    </source>
</evidence>
<accession>A0AAN7N320</accession>
<organism evidence="1 2">
    <name type="scientific">Mycteria americana</name>
    <name type="common">Wood stork</name>
    <dbReference type="NCBI Taxonomy" id="33587"/>
    <lineage>
        <taxon>Eukaryota</taxon>
        <taxon>Metazoa</taxon>
        <taxon>Chordata</taxon>
        <taxon>Craniata</taxon>
        <taxon>Vertebrata</taxon>
        <taxon>Euteleostomi</taxon>
        <taxon>Archelosauria</taxon>
        <taxon>Archosauria</taxon>
        <taxon>Dinosauria</taxon>
        <taxon>Saurischia</taxon>
        <taxon>Theropoda</taxon>
        <taxon>Coelurosauria</taxon>
        <taxon>Aves</taxon>
        <taxon>Neognathae</taxon>
        <taxon>Neoaves</taxon>
        <taxon>Aequornithes</taxon>
        <taxon>Ciconiiformes</taxon>
        <taxon>Ciconiidae</taxon>
        <taxon>Mycteria</taxon>
    </lineage>
</organism>
<dbReference type="EMBL" id="JAUNZN010000032">
    <property type="protein sequence ID" value="KAK4807205.1"/>
    <property type="molecule type" value="Genomic_DNA"/>
</dbReference>
<reference evidence="1 2" key="1">
    <citation type="journal article" date="2023" name="J. Hered.">
        <title>Chromosome-level genome of the wood stork (Mycteria americana) provides insight into avian chromosome evolution.</title>
        <authorList>
            <person name="Flamio R. Jr."/>
            <person name="Ramstad K.M."/>
        </authorList>
    </citation>
    <scope>NUCLEOTIDE SEQUENCE [LARGE SCALE GENOMIC DNA]</scope>
    <source>
        <strain evidence="1">JAX WOST 10</strain>
    </source>
</reference>
<sequence>MNFSNVGPSHGLQFFMNYSSMGLFHGVQSFRNRLLQHGSPTGTQVLPANLFQHGLLSLHRSIGPARSLLQRRLPTGSQPLSGIHLLWHGVLHGLQVDICSTVNLHGLQGDNLPHHGRHHRLQGNLCSGAWSTSSPSFFTDLANAKVEEFASFSAQGMLESSPTERDLGVLVHNRLNMRSQQCALAAKRANHILGCIKHSITSRSQEVIIPLYLALVWPHLEYCVQFWVPQFKKHVKVLECVQRRATKLVK</sequence>